<dbReference type="AlphaFoldDB" id="A0A7J6QUD1"/>
<keyword evidence="3" id="KW-1185">Reference proteome</keyword>
<evidence type="ECO:0000313" key="2">
    <source>
        <dbReference type="EMBL" id="KAF4711948.1"/>
    </source>
</evidence>
<name>A0A7J6QUD1_PEROL</name>
<evidence type="ECO:0000256" key="1">
    <source>
        <dbReference type="SAM" id="Phobius"/>
    </source>
</evidence>
<keyword evidence="1" id="KW-0472">Membrane</keyword>
<keyword evidence="1" id="KW-0812">Transmembrane</keyword>
<organism evidence="2 3">
    <name type="scientific">Perkinsus olseni</name>
    <name type="common">Perkinsus atlanticus</name>
    <dbReference type="NCBI Taxonomy" id="32597"/>
    <lineage>
        <taxon>Eukaryota</taxon>
        <taxon>Sar</taxon>
        <taxon>Alveolata</taxon>
        <taxon>Perkinsozoa</taxon>
        <taxon>Perkinsea</taxon>
        <taxon>Perkinsida</taxon>
        <taxon>Perkinsidae</taxon>
        <taxon>Perkinsus</taxon>
    </lineage>
</organism>
<sequence length="80" mass="9030">MDLSHLVVFLVAVISPFIVFLALVAEKLSKQSSVLVELAHSHRYSRSESIYIVIAEDRLGYDETDIVESLLNRILPLFKA</sequence>
<gene>
    <name evidence="2" type="ORF">FOZ63_001801</name>
</gene>
<accession>A0A7J6QUD1</accession>
<proteinExistence type="predicted"/>
<dbReference type="Proteomes" id="UP000553632">
    <property type="component" value="Unassembled WGS sequence"/>
</dbReference>
<reference evidence="2 3" key="1">
    <citation type="submission" date="2020-04" db="EMBL/GenBank/DDBJ databases">
        <title>Perkinsus olseni comparative genomics.</title>
        <authorList>
            <person name="Bogema D.R."/>
        </authorList>
    </citation>
    <scope>NUCLEOTIDE SEQUENCE [LARGE SCALE GENOMIC DNA]</scope>
    <source>
        <strain evidence="2 3">ATCC PRA-207</strain>
    </source>
</reference>
<dbReference type="EMBL" id="JABANO010030394">
    <property type="protein sequence ID" value="KAF4711948.1"/>
    <property type="molecule type" value="Genomic_DNA"/>
</dbReference>
<evidence type="ECO:0000313" key="3">
    <source>
        <dbReference type="Proteomes" id="UP000553632"/>
    </source>
</evidence>
<comment type="caution">
    <text evidence="2">The sequence shown here is derived from an EMBL/GenBank/DDBJ whole genome shotgun (WGS) entry which is preliminary data.</text>
</comment>
<feature type="transmembrane region" description="Helical" evidence="1">
    <location>
        <begin position="6"/>
        <end position="25"/>
    </location>
</feature>
<protein>
    <submittedName>
        <fullName evidence="2">Uncharacterized protein</fullName>
    </submittedName>
</protein>
<keyword evidence="1" id="KW-1133">Transmembrane helix</keyword>